<feature type="region of interest" description="Disordered" evidence="12">
    <location>
        <begin position="108"/>
        <end position="139"/>
    </location>
</feature>
<dbReference type="InterPro" id="IPR059000">
    <property type="entry name" value="ATPase_P-type_domA"/>
</dbReference>
<evidence type="ECO:0000256" key="5">
    <source>
        <dbReference type="ARBA" id="ARBA00022723"/>
    </source>
</evidence>
<dbReference type="SMART" id="SM00746">
    <property type="entry name" value="TRASH"/>
    <property type="match status" value="1"/>
</dbReference>
<dbReference type="GO" id="GO:0043682">
    <property type="term" value="F:P-type divalent copper transporter activity"/>
    <property type="evidence" value="ECO:0007669"/>
    <property type="project" value="TreeGrafter"/>
</dbReference>
<dbReference type="SUPFAM" id="SSF81660">
    <property type="entry name" value="Metal cation-transporting ATPase, ATP-binding domain N"/>
    <property type="match status" value="1"/>
</dbReference>
<dbReference type="Proteomes" id="UP000247371">
    <property type="component" value="Unassembled WGS sequence"/>
</dbReference>
<dbReference type="InterPro" id="IPR018303">
    <property type="entry name" value="ATPase_P-typ_P_site"/>
</dbReference>
<dbReference type="Gene3D" id="3.40.1110.10">
    <property type="entry name" value="Calcium-transporting ATPase, cytoplasmic domain N"/>
    <property type="match status" value="1"/>
</dbReference>
<dbReference type="InterPro" id="IPR012348">
    <property type="entry name" value="RNR-like"/>
</dbReference>
<dbReference type="FunFam" id="2.70.150.10:FF:000020">
    <property type="entry name" value="Copper-exporting P-type ATPase A"/>
    <property type="match status" value="1"/>
</dbReference>
<keyword evidence="9 11" id="KW-1133">Transmembrane helix</keyword>
<dbReference type="SUPFAM" id="SSF56784">
    <property type="entry name" value="HAD-like"/>
    <property type="match status" value="1"/>
</dbReference>
<comment type="similarity">
    <text evidence="2 11">Belongs to the cation transport ATPase (P-type) (TC 3.A.3) family. Type IB subfamily.</text>
</comment>
<dbReference type="SUPFAM" id="SSF81665">
    <property type="entry name" value="Calcium ATPase, transmembrane domain M"/>
    <property type="match status" value="1"/>
</dbReference>
<feature type="transmembrane region" description="Helical" evidence="11">
    <location>
        <begin position="294"/>
        <end position="312"/>
    </location>
</feature>
<dbReference type="InterPro" id="IPR008250">
    <property type="entry name" value="ATPase_P-typ_transduc_dom_A_sf"/>
</dbReference>
<proteinExistence type="inferred from homology"/>
<feature type="transmembrane region" description="Helical" evidence="11">
    <location>
        <begin position="450"/>
        <end position="469"/>
    </location>
</feature>
<dbReference type="SFLD" id="SFLDS00003">
    <property type="entry name" value="Haloacid_Dehalogenase"/>
    <property type="match status" value="1"/>
</dbReference>
<dbReference type="InterPro" id="IPR011017">
    <property type="entry name" value="TRASH_dom"/>
</dbReference>
<keyword evidence="8" id="KW-1278">Translocase</keyword>
<dbReference type="PANTHER" id="PTHR43520:SF8">
    <property type="entry name" value="P-TYPE CU(+) TRANSPORTER"/>
    <property type="match status" value="1"/>
</dbReference>
<dbReference type="AlphaFoldDB" id="A0A2V4QUL3"/>
<dbReference type="GO" id="GO:0005886">
    <property type="term" value="C:plasma membrane"/>
    <property type="evidence" value="ECO:0007669"/>
    <property type="project" value="UniProtKB-SubCell"/>
</dbReference>
<dbReference type="PRINTS" id="PR00119">
    <property type="entry name" value="CATATPASE"/>
</dbReference>
<feature type="transmembrane region" description="Helical" evidence="11">
    <location>
        <begin position="193"/>
        <end position="217"/>
    </location>
</feature>
<dbReference type="InterPro" id="IPR044492">
    <property type="entry name" value="P_typ_ATPase_HD_dom"/>
</dbReference>
<comment type="subcellular location">
    <subcellularLocation>
        <location evidence="1">Cell membrane</location>
        <topology evidence="1">Multi-pass membrane protein</topology>
    </subcellularLocation>
</comment>
<feature type="domain" description="TRASH" evidence="13">
    <location>
        <begin position="19"/>
        <end position="57"/>
    </location>
</feature>
<dbReference type="Pfam" id="PF00702">
    <property type="entry name" value="Hydrolase"/>
    <property type="match status" value="1"/>
</dbReference>
<evidence type="ECO:0000256" key="10">
    <source>
        <dbReference type="ARBA" id="ARBA00023136"/>
    </source>
</evidence>
<dbReference type="GO" id="GO:0005524">
    <property type="term" value="F:ATP binding"/>
    <property type="evidence" value="ECO:0007669"/>
    <property type="project" value="UniProtKB-UniRule"/>
</dbReference>
<dbReference type="SUPFAM" id="SSF47240">
    <property type="entry name" value="Ferritin-like"/>
    <property type="match status" value="1"/>
</dbReference>
<dbReference type="InterPro" id="IPR023214">
    <property type="entry name" value="HAD_sf"/>
</dbReference>
<dbReference type="GO" id="GO:0016491">
    <property type="term" value="F:oxidoreductase activity"/>
    <property type="evidence" value="ECO:0007669"/>
    <property type="project" value="InterPro"/>
</dbReference>
<gene>
    <name evidence="14" type="ORF">CFR76_16385</name>
</gene>
<dbReference type="SUPFAM" id="SSF81653">
    <property type="entry name" value="Calcium ATPase, transduction domain A"/>
    <property type="match status" value="1"/>
</dbReference>
<feature type="transmembrane region" description="Helical" evidence="11">
    <location>
        <begin position="792"/>
        <end position="811"/>
    </location>
</feature>
<dbReference type="InterPro" id="IPR027256">
    <property type="entry name" value="P-typ_ATPase_IB"/>
</dbReference>
<dbReference type="GO" id="GO:0016887">
    <property type="term" value="F:ATP hydrolysis activity"/>
    <property type="evidence" value="ECO:0007669"/>
    <property type="project" value="InterPro"/>
</dbReference>
<evidence type="ECO:0000256" key="11">
    <source>
        <dbReference type="RuleBase" id="RU362081"/>
    </source>
</evidence>
<evidence type="ECO:0000259" key="13">
    <source>
        <dbReference type="SMART" id="SM00746"/>
    </source>
</evidence>
<dbReference type="GO" id="GO:0005507">
    <property type="term" value="F:copper ion binding"/>
    <property type="evidence" value="ECO:0007669"/>
    <property type="project" value="TreeGrafter"/>
</dbReference>
<keyword evidence="10 11" id="KW-0472">Membrane</keyword>
<dbReference type="InterPro" id="IPR023299">
    <property type="entry name" value="ATPase_P-typ_cyto_dom_N"/>
</dbReference>
<dbReference type="Pfam" id="PF00122">
    <property type="entry name" value="E1-E2_ATPase"/>
    <property type="match status" value="1"/>
</dbReference>
<protein>
    <submittedName>
        <fullName evidence="14">Copper-translocating P-type ATPase</fullName>
    </submittedName>
</protein>
<dbReference type="PROSITE" id="PS00154">
    <property type="entry name" value="ATPASE_E1_E2"/>
    <property type="match status" value="1"/>
</dbReference>
<dbReference type="Gene3D" id="1.10.620.20">
    <property type="entry name" value="Ribonucleotide Reductase, subunit A"/>
    <property type="match status" value="1"/>
</dbReference>
<keyword evidence="3 11" id="KW-1003">Cell membrane</keyword>
<evidence type="ECO:0000256" key="1">
    <source>
        <dbReference type="ARBA" id="ARBA00004651"/>
    </source>
</evidence>
<keyword evidence="7 11" id="KW-0067">ATP-binding</keyword>
<dbReference type="InterPro" id="IPR045800">
    <property type="entry name" value="HMBD"/>
</dbReference>
<dbReference type="CDD" id="cd02094">
    <property type="entry name" value="P-type_ATPase_Cu-like"/>
    <property type="match status" value="1"/>
</dbReference>
<dbReference type="NCBIfam" id="TIGR01494">
    <property type="entry name" value="ATPase_P-type"/>
    <property type="match status" value="1"/>
</dbReference>
<feature type="transmembrane region" description="Helical" evidence="11">
    <location>
        <begin position="223"/>
        <end position="242"/>
    </location>
</feature>
<dbReference type="InterPro" id="IPR036412">
    <property type="entry name" value="HAD-like_sf"/>
</dbReference>
<dbReference type="PRINTS" id="PR00943">
    <property type="entry name" value="CUATPASE"/>
</dbReference>
<keyword evidence="5 11" id="KW-0479">Metal-binding</keyword>
<accession>A0A2V4QUL3</accession>
<dbReference type="PANTHER" id="PTHR43520">
    <property type="entry name" value="ATP7, ISOFORM B"/>
    <property type="match status" value="1"/>
</dbReference>
<reference evidence="14 15" key="1">
    <citation type="submission" date="2017-07" db="EMBL/GenBank/DDBJ databases">
        <title>A draft genome sequence of Komagataeibacter swingsii LMG 22125.</title>
        <authorList>
            <person name="Skraban J."/>
            <person name="Cleenwerck I."/>
            <person name="Vandamme P."/>
            <person name="Trcek J."/>
        </authorList>
    </citation>
    <scope>NUCLEOTIDE SEQUENCE [LARGE SCALE GENOMIC DNA]</scope>
    <source>
        <strain evidence="14 15">LMG 22125</strain>
    </source>
</reference>
<evidence type="ECO:0000256" key="6">
    <source>
        <dbReference type="ARBA" id="ARBA00022741"/>
    </source>
</evidence>
<organism evidence="14 15">
    <name type="scientific">Komagataeibacter swingsii</name>
    <dbReference type="NCBI Taxonomy" id="215220"/>
    <lineage>
        <taxon>Bacteria</taxon>
        <taxon>Pseudomonadati</taxon>
        <taxon>Pseudomonadota</taxon>
        <taxon>Alphaproteobacteria</taxon>
        <taxon>Acetobacterales</taxon>
        <taxon>Acetobacteraceae</taxon>
        <taxon>Komagataeibacter</taxon>
    </lineage>
</organism>
<keyword evidence="4 11" id="KW-0812">Transmembrane</keyword>
<name>A0A2V4QUL3_9PROT</name>
<dbReference type="NCBIfam" id="TIGR01525">
    <property type="entry name" value="ATPase-IB_hvy"/>
    <property type="match status" value="1"/>
</dbReference>
<dbReference type="RefSeq" id="WP_041250527.1">
    <property type="nucleotide sequence ID" value="NZ_NKUB01000048.1"/>
</dbReference>
<sequence length="860" mass="90364">MTDTRQDDRQMMVPRTVHDPVCGMSVNTVTAKFHTLHDGHDYYFCSEHCQRKFGADPAAFVADEASITHDQSLAGQTAWTCPMHPEIRETHPGKCPKCGMALEPAEKTGTAPAMPEMEHGQKSGSNTGHDHHTSTNEMPSLAGNHTIWTCPMHPQIRQDHSGDCPLCGMALEPEDPTGHNEENPELRDFTRRLIVAGVLAIPLMLIAMGGDVGLHLVPPVLSPWVQLALTLPAVCWAGLPFFQRGLTSLRTGHFNMFTLIMFGVGAAFGYSLVATIFPDAFPVTFRMPDGSLPVYYEAAGVVVALVLVGQVLELRARAATGNAIRALLDLTPKQAHRIGADGQENDVAVEDIATGDRLRIRPGESVPVDGKVLNGASSVDEAMITGEPAPVAKKPGDAVTGGTINGTGSLEIEARAVGSDTMLARIVAMVATAQHSRAPIQSIADRVSDWFVPLVLGISLVTFVVWYFVGPAPRFGHALLNAISVLIIACPCALGLATPMSIMVGTGRGAREGVLVRNAEALQALDKVDTLVVDKTGTLTEGHPRLIALDVAPEWQEDDVLRLAASVEAQSQHPLAQAVVRALKERHGTLVQVSDFGSQPGLGVSGTAGGRQVVIGNAERLKQSGADPAPLEADATRYRQSGAGVMFVAIDGKVAGTIAVADPLREDTKAALAALHDDGMRIVMLTGDNETTARAVAQAAGNIAEVHAGLKPHDKADIIRQLESVGRHVAMTGDGVNDAPALAAASVGIAMGTGTDVAIESAGITLAHGSLGALVRARKLAHAIMRNIRQNLAFSFLFNGIGIPVAAGVLYPVFGLLLSPMIAGAAMALSSVTVVTNALRLGRISDGGHSARGARTGNLL</sequence>
<dbReference type="InterPro" id="IPR009078">
    <property type="entry name" value="Ferritin-like_SF"/>
</dbReference>
<dbReference type="InterPro" id="IPR007029">
    <property type="entry name" value="YHS_dom"/>
</dbReference>
<dbReference type="Pfam" id="PF19335">
    <property type="entry name" value="HMBD"/>
    <property type="match status" value="2"/>
</dbReference>
<dbReference type="InterPro" id="IPR023298">
    <property type="entry name" value="ATPase_P-typ_TM_dom_sf"/>
</dbReference>
<feature type="transmembrane region" description="Helical" evidence="11">
    <location>
        <begin position="254"/>
        <end position="274"/>
    </location>
</feature>
<dbReference type="NCBIfam" id="TIGR01511">
    <property type="entry name" value="ATPase-IB1_Cu"/>
    <property type="match status" value="1"/>
</dbReference>
<evidence type="ECO:0000313" key="14">
    <source>
        <dbReference type="EMBL" id="PYD68201.1"/>
    </source>
</evidence>
<dbReference type="GO" id="GO:0060003">
    <property type="term" value="P:copper ion export"/>
    <property type="evidence" value="ECO:0007669"/>
    <property type="project" value="UniProtKB-ARBA"/>
</dbReference>
<dbReference type="GO" id="GO:0055070">
    <property type="term" value="P:copper ion homeostasis"/>
    <property type="evidence" value="ECO:0007669"/>
    <property type="project" value="TreeGrafter"/>
</dbReference>
<dbReference type="SFLD" id="SFLDF00027">
    <property type="entry name" value="p-type_atpase"/>
    <property type="match status" value="1"/>
</dbReference>
<feature type="transmembrane region" description="Helical" evidence="11">
    <location>
        <begin position="475"/>
        <end position="498"/>
    </location>
</feature>
<dbReference type="Pfam" id="PF04945">
    <property type="entry name" value="YHS"/>
    <property type="match status" value="1"/>
</dbReference>
<feature type="transmembrane region" description="Helical" evidence="11">
    <location>
        <begin position="817"/>
        <end position="839"/>
    </location>
</feature>
<evidence type="ECO:0000256" key="8">
    <source>
        <dbReference type="ARBA" id="ARBA00022967"/>
    </source>
</evidence>
<dbReference type="SFLD" id="SFLDG00002">
    <property type="entry name" value="C1.7:_P-type_atpase_like"/>
    <property type="match status" value="1"/>
</dbReference>
<evidence type="ECO:0000256" key="7">
    <source>
        <dbReference type="ARBA" id="ARBA00022840"/>
    </source>
</evidence>
<dbReference type="Gene3D" id="3.40.50.1000">
    <property type="entry name" value="HAD superfamily/HAD-like"/>
    <property type="match status" value="1"/>
</dbReference>
<evidence type="ECO:0000313" key="15">
    <source>
        <dbReference type="Proteomes" id="UP000247371"/>
    </source>
</evidence>
<evidence type="ECO:0000256" key="2">
    <source>
        <dbReference type="ARBA" id="ARBA00006024"/>
    </source>
</evidence>
<comment type="caution">
    <text evidence="14">The sequence shown here is derived from an EMBL/GenBank/DDBJ whole genome shotgun (WGS) entry which is preliminary data.</text>
</comment>
<dbReference type="EMBL" id="NKUB01000048">
    <property type="protein sequence ID" value="PYD68201.1"/>
    <property type="molecule type" value="Genomic_DNA"/>
</dbReference>
<evidence type="ECO:0000256" key="12">
    <source>
        <dbReference type="SAM" id="MobiDB-lite"/>
    </source>
</evidence>
<keyword evidence="15" id="KW-1185">Reference proteome</keyword>
<dbReference type="InterPro" id="IPR001757">
    <property type="entry name" value="P_typ_ATPase"/>
</dbReference>
<dbReference type="Gene3D" id="2.70.150.10">
    <property type="entry name" value="Calcium-transporting ATPase, cytoplasmic transduction domain A"/>
    <property type="match status" value="1"/>
</dbReference>
<evidence type="ECO:0000256" key="4">
    <source>
        <dbReference type="ARBA" id="ARBA00022692"/>
    </source>
</evidence>
<evidence type="ECO:0000256" key="3">
    <source>
        <dbReference type="ARBA" id="ARBA00022475"/>
    </source>
</evidence>
<keyword evidence="6 11" id="KW-0547">Nucleotide-binding</keyword>
<evidence type="ECO:0000256" key="9">
    <source>
        <dbReference type="ARBA" id="ARBA00022989"/>
    </source>
</evidence>